<evidence type="ECO:0000313" key="3">
    <source>
        <dbReference type="Proteomes" id="UP000215914"/>
    </source>
</evidence>
<name>A0A9K3EJE6_HELAN</name>
<keyword evidence="1" id="KW-0472">Membrane</keyword>
<dbReference type="EMBL" id="MNCJ02000328">
    <property type="protein sequence ID" value="KAF5774393.1"/>
    <property type="molecule type" value="Genomic_DNA"/>
</dbReference>
<dbReference type="AlphaFoldDB" id="A0A9K3EJE6"/>
<accession>A0A9K3EJE6</accession>
<organism evidence="2 3">
    <name type="scientific">Helianthus annuus</name>
    <name type="common">Common sunflower</name>
    <dbReference type="NCBI Taxonomy" id="4232"/>
    <lineage>
        <taxon>Eukaryota</taxon>
        <taxon>Viridiplantae</taxon>
        <taxon>Streptophyta</taxon>
        <taxon>Embryophyta</taxon>
        <taxon>Tracheophyta</taxon>
        <taxon>Spermatophyta</taxon>
        <taxon>Magnoliopsida</taxon>
        <taxon>eudicotyledons</taxon>
        <taxon>Gunneridae</taxon>
        <taxon>Pentapetalae</taxon>
        <taxon>asterids</taxon>
        <taxon>campanulids</taxon>
        <taxon>Asterales</taxon>
        <taxon>Asteraceae</taxon>
        <taxon>Asteroideae</taxon>
        <taxon>Heliantheae alliance</taxon>
        <taxon>Heliantheae</taxon>
        <taxon>Helianthus</taxon>
    </lineage>
</organism>
<sequence>MSSKPLSFTGEVDPLLARLVLPVLRLLVLLEFPCPITSLSLPVLLLSLSCMLLVVLLLGLPLLSPTSYSMSPTKFTST</sequence>
<gene>
    <name evidence="2" type="ORF">HanXRQr2_Chr13g0599861</name>
</gene>
<evidence type="ECO:0000313" key="2">
    <source>
        <dbReference type="EMBL" id="KAF5774393.1"/>
    </source>
</evidence>
<keyword evidence="3" id="KW-1185">Reference proteome</keyword>
<evidence type="ECO:0000256" key="1">
    <source>
        <dbReference type="SAM" id="Phobius"/>
    </source>
</evidence>
<feature type="transmembrane region" description="Helical" evidence="1">
    <location>
        <begin position="15"/>
        <end position="32"/>
    </location>
</feature>
<feature type="transmembrane region" description="Helical" evidence="1">
    <location>
        <begin position="39"/>
        <end position="63"/>
    </location>
</feature>
<keyword evidence="1" id="KW-1133">Transmembrane helix</keyword>
<dbReference type="Proteomes" id="UP000215914">
    <property type="component" value="Unassembled WGS sequence"/>
</dbReference>
<reference evidence="2" key="2">
    <citation type="submission" date="2020-06" db="EMBL/GenBank/DDBJ databases">
        <title>Helianthus annuus Genome sequencing and assembly Release 2.</title>
        <authorList>
            <person name="Gouzy J."/>
            <person name="Langlade N."/>
            <person name="Munos S."/>
        </authorList>
    </citation>
    <scope>NUCLEOTIDE SEQUENCE</scope>
    <source>
        <tissue evidence="2">Leaves</tissue>
    </source>
</reference>
<protein>
    <submittedName>
        <fullName evidence="2">Uncharacterized protein</fullName>
    </submittedName>
</protein>
<comment type="caution">
    <text evidence="2">The sequence shown here is derived from an EMBL/GenBank/DDBJ whole genome shotgun (WGS) entry which is preliminary data.</text>
</comment>
<keyword evidence="1" id="KW-0812">Transmembrane</keyword>
<dbReference type="Gramene" id="mRNA:HanXRQr2_Chr13g0599861">
    <property type="protein sequence ID" value="CDS:HanXRQr2_Chr13g0599861.1"/>
    <property type="gene ID" value="HanXRQr2_Chr13g0599861"/>
</dbReference>
<reference evidence="2" key="1">
    <citation type="journal article" date="2017" name="Nature">
        <title>The sunflower genome provides insights into oil metabolism, flowering and Asterid evolution.</title>
        <authorList>
            <person name="Badouin H."/>
            <person name="Gouzy J."/>
            <person name="Grassa C.J."/>
            <person name="Murat F."/>
            <person name="Staton S.E."/>
            <person name="Cottret L."/>
            <person name="Lelandais-Briere C."/>
            <person name="Owens G.L."/>
            <person name="Carrere S."/>
            <person name="Mayjonade B."/>
            <person name="Legrand L."/>
            <person name="Gill N."/>
            <person name="Kane N.C."/>
            <person name="Bowers J.E."/>
            <person name="Hubner S."/>
            <person name="Bellec A."/>
            <person name="Berard A."/>
            <person name="Berges H."/>
            <person name="Blanchet N."/>
            <person name="Boniface M.C."/>
            <person name="Brunel D."/>
            <person name="Catrice O."/>
            <person name="Chaidir N."/>
            <person name="Claudel C."/>
            <person name="Donnadieu C."/>
            <person name="Faraut T."/>
            <person name="Fievet G."/>
            <person name="Helmstetter N."/>
            <person name="King M."/>
            <person name="Knapp S.J."/>
            <person name="Lai Z."/>
            <person name="Le Paslier M.C."/>
            <person name="Lippi Y."/>
            <person name="Lorenzon L."/>
            <person name="Mandel J.R."/>
            <person name="Marage G."/>
            <person name="Marchand G."/>
            <person name="Marquand E."/>
            <person name="Bret-Mestries E."/>
            <person name="Morien E."/>
            <person name="Nambeesan S."/>
            <person name="Nguyen T."/>
            <person name="Pegot-Espagnet P."/>
            <person name="Pouilly N."/>
            <person name="Raftis F."/>
            <person name="Sallet E."/>
            <person name="Schiex T."/>
            <person name="Thomas J."/>
            <person name="Vandecasteele C."/>
            <person name="Vares D."/>
            <person name="Vear F."/>
            <person name="Vautrin S."/>
            <person name="Crespi M."/>
            <person name="Mangin B."/>
            <person name="Burke J.M."/>
            <person name="Salse J."/>
            <person name="Munos S."/>
            <person name="Vincourt P."/>
            <person name="Rieseberg L.H."/>
            <person name="Langlade N.B."/>
        </authorList>
    </citation>
    <scope>NUCLEOTIDE SEQUENCE</scope>
    <source>
        <tissue evidence="2">Leaves</tissue>
    </source>
</reference>
<proteinExistence type="predicted"/>